<evidence type="ECO:0000256" key="1">
    <source>
        <dbReference type="ARBA" id="ARBA00004141"/>
    </source>
</evidence>
<feature type="compositionally biased region" description="Basic residues" evidence="5">
    <location>
        <begin position="15"/>
        <end position="28"/>
    </location>
</feature>
<feature type="transmembrane region" description="Helical" evidence="6">
    <location>
        <begin position="223"/>
        <end position="241"/>
    </location>
</feature>
<keyword evidence="9" id="KW-1185">Reference proteome</keyword>
<feature type="transmembrane region" description="Helical" evidence="6">
    <location>
        <begin position="780"/>
        <end position="805"/>
    </location>
</feature>
<feature type="region of interest" description="Disordered" evidence="5">
    <location>
        <begin position="604"/>
        <end position="627"/>
    </location>
</feature>
<dbReference type="GO" id="GO:0016020">
    <property type="term" value="C:membrane"/>
    <property type="evidence" value="ECO:0007669"/>
    <property type="project" value="UniProtKB-SubCell"/>
</dbReference>
<evidence type="ECO:0000256" key="3">
    <source>
        <dbReference type="ARBA" id="ARBA00022989"/>
    </source>
</evidence>
<dbReference type="PRINTS" id="PR02047">
    <property type="entry name" value="BREFELDNASP4"/>
</dbReference>
<dbReference type="Proteomes" id="UP000756346">
    <property type="component" value="Unassembled WGS sequence"/>
</dbReference>
<gene>
    <name evidence="8" type="ORF">B0I36DRAFT_367474</name>
</gene>
<dbReference type="InterPro" id="IPR023244">
    <property type="entry name" value="Brefeldin_A-sensitivity_4"/>
</dbReference>
<dbReference type="GeneID" id="70189019"/>
<keyword evidence="2 6" id="KW-0812">Transmembrane</keyword>
<comment type="subcellular location">
    <subcellularLocation>
        <location evidence="1">Membrane</location>
        <topology evidence="1">Multi-pass membrane protein</topology>
    </subcellularLocation>
</comment>
<dbReference type="InterPro" id="IPR049453">
    <property type="entry name" value="Memb_transporter_dom"/>
</dbReference>
<feature type="domain" description="Integral membrane bound transporter" evidence="7">
    <location>
        <begin position="675"/>
        <end position="800"/>
    </location>
</feature>
<reference evidence="8" key="1">
    <citation type="journal article" date="2021" name="Nat. Commun.">
        <title>Genetic determinants of endophytism in the Arabidopsis root mycobiome.</title>
        <authorList>
            <person name="Mesny F."/>
            <person name="Miyauchi S."/>
            <person name="Thiergart T."/>
            <person name="Pickel B."/>
            <person name="Atanasova L."/>
            <person name="Karlsson M."/>
            <person name="Huettel B."/>
            <person name="Barry K.W."/>
            <person name="Haridas S."/>
            <person name="Chen C."/>
            <person name="Bauer D."/>
            <person name="Andreopoulos W."/>
            <person name="Pangilinan J."/>
            <person name="LaButti K."/>
            <person name="Riley R."/>
            <person name="Lipzen A."/>
            <person name="Clum A."/>
            <person name="Drula E."/>
            <person name="Henrissat B."/>
            <person name="Kohler A."/>
            <person name="Grigoriev I.V."/>
            <person name="Martin F.M."/>
            <person name="Hacquard S."/>
        </authorList>
    </citation>
    <scope>NUCLEOTIDE SEQUENCE</scope>
    <source>
        <strain evidence="8">MPI-CAGE-CH-0230</strain>
    </source>
</reference>
<keyword evidence="4 6" id="KW-0472">Membrane</keyword>
<evidence type="ECO:0000256" key="5">
    <source>
        <dbReference type="SAM" id="MobiDB-lite"/>
    </source>
</evidence>
<dbReference type="Pfam" id="PF13515">
    <property type="entry name" value="FUSC_2"/>
    <property type="match status" value="1"/>
</dbReference>
<organism evidence="8 9">
    <name type="scientific">Microdochium trichocladiopsis</name>
    <dbReference type="NCBI Taxonomy" id="1682393"/>
    <lineage>
        <taxon>Eukaryota</taxon>
        <taxon>Fungi</taxon>
        <taxon>Dikarya</taxon>
        <taxon>Ascomycota</taxon>
        <taxon>Pezizomycotina</taxon>
        <taxon>Sordariomycetes</taxon>
        <taxon>Xylariomycetidae</taxon>
        <taxon>Xylariales</taxon>
        <taxon>Microdochiaceae</taxon>
        <taxon>Microdochium</taxon>
    </lineage>
</organism>
<feature type="region of interest" description="Disordered" evidence="5">
    <location>
        <begin position="1"/>
        <end position="64"/>
    </location>
</feature>
<accession>A0A9P8XXW0</accession>
<evidence type="ECO:0000256" key="4">
    <source>
        <dbReference type="ARBA" id="ARBA00023136"/>
    </source>
</evidence>
<dbReference type="PANTHER" id="PTHR47804:SF3">
    <property type="entry name" value="PROTEIN BRE4"/>
    <property type="match status" value="1"/>
</dbReference>
<feature type="transmembrane region" description="Helical" evidence="6">
    <location>
        <begin position="147"/>
        <end position="171"/>
    </location>
</feature>
<comment type="caution">
    <text evidence="8">The sequence shown here is derived from an EMBL/GenBank/DDBJ whole genome shotgun (WGS) entry which is preliminary data.</text>
</comment>
<evidence type="ECO:0000256" key="2">
    <source>
        <dbReference type="ARBA" id="ARBA00022692"/>
    </source>
</evidence>
<feature type="transmembrane region" description="Helical" evidence="6">
    <location>
        <begin position="191"/>
        <end position="211"/>
    </location>
</feature>
<dbReference type="AlphaFoldDB" id="A0A9P8XXW0"/>
<sequence length="1042" mass="116122">MDRPPTAREGLSNLVKRKTSAGTQRRRTPSVSSLDRVFATHSEPLAPSEPEARRQAPLIGSEPTNEDDTYGLIEMRDSFFDAIFSVPNSVEPAEILKQAQATLPFAFRKRDPLSLSGFLPKQWREIRGVVRRVTTTRAGIKLLKSFAAFYFAYILCLVPSVRGVLGNHYYITAVSTILGHPGRVVGAQVDGAVQTIIGTATGLGWGALGLWISTSTTKARDGYGGVLATFLFLYIFVIGFIRTYYIRTYQGIICAGIAIAYTCLADVSANEVSWAKLLDFAIPWALGQAIALCVCVVVSPDAGARPLAVALHQAFEVMLDGLVVAGSDHRRMRRRLASTFVNLSQAYRDLILDISITYFDPKDVFDLRNLIQNVLRSQLSLQNETRLYEGLGRSAEIGGRPILDEFVVSVNLEPASVEQNEELELMKFVASYLANPTETLLGAMREALKSCDAVLMDMSGLRQYLGPAHDVSNDVAGALVTLRKGIIEFSRCQDTVLASERLPASYGQLPELVKLFAFCRPVHQTASAIEALLVKVNNMQQRKPRYPRFHWPSYPAARSLFRNNAQVRHDRGGVTAGAYFRSFNEIAELIQKIKSRNFQPLPRTNYASKGSRDEAHATMTADELEDDSPTKRTKIRYGVWKALHRLQGFETRFGLKTAAVTTLLSVPAWLTKDSDWWNTYEAWWAVVMAWLIMGSRTGGNIQDLMMRSFCAVLGAVWAGLAFAAGNGSPYVMAVFCLIYMPPMLYRYTQSSHPRSGLVGCLAFTTISLTLNTAPEDTSHISIAAIRGAAMVVGVVASILVNWILWPFVARHDLRKGISLMLFYSSIVYRSIVSKYVYYEAGREPTQEDIDASEQLEGRLREGFVRLRQLLGLTRHEIRLRSPFDPLPYSGLIDASERFFEHVVALRQASLFYHPKFIRDNAEAAAELLPYRRDAIAAILTNLYVLSGALRANRKMPKYLPSAAAARAQLLQKSSELQDRIDADEEVEKEEKAESRKWSQIYSYSYNESLTGCVEQLEELEKYTKAIVGEQGFDCGFLDTSLS</sequence>
<evidence type="ECO:0000259" key="7">
    <source>
        <dbReference type="Pfam" id="PF13515"/>
    </source>
</evidence>
<evidence type="ECO:0000313" key="8">
    <source>
        <dbReference type="EMBL" id="KAH7021015.1"/>
    </source>
</evidence>
<evidence type="ECO:0000256" key="6">
    <source>
        <dbReference type="SAM" id="Phobius"/>
    </source>
</evidence>
<dbReference type="EMBL" id="JAGTJQ010000010">
    <property type="protein sequence ID" value="KAH7021015.1"/>
    <property type="molecule type" value="Genomic_DNA"/>
</dbReference>
<name>A0A9P8XXW0_9PEZI</name>
<evidence type="ECO:0000313" key="9">
    <source>
        <dbReference type="Proteomes" id="UP000756346"/>
    </source>
</evidence>
<dbReference type="PANTHER" id="PTHR47804">
    <property type="entry name" value="60S RIBOSOMAL PROTEIN L19"/>
    <property type="match status" value="1"/>
</dbReference>
<dbReference type="OrthoDB" id="1924968at2759"/>
<dbReference type="InterPro" id="IPR052430">
    <property type="entry name" value="IVT-Associated"/>
</dbReference>
<protein>
    <recommendedName>
        <fullName evidence="7">Integral membrane bound transporter domain-containing protein</fullName>
    </recommendedName>
</protein>
<proteinExistence type="predicted"/>
<dbReference type="RefSeq" id="XP_046007216.1">
    <property type="nucleotide sequence ID" value="XM_046159473.1"/>
</dbReference>
<keyword evidence="3 6" id="KW-1133">Transmembrane helix</keyword>